<protein>
    <recommendedName>
        <fullName evidence="1">Wzt C-terminal domain-containing protein</fullName>
    </recommendedName>
</protein>
<name>A0A7Y9WA61_9BURK</name>
<dbReference type="Pfam" id="PF03567">
    <property type="entry name" value="Sulfotransfer_2"/>
    <property type="match status" value="1"/>
</dbReference>
<dbReference type="Pfam" id="PF14524">
    <property type="entry name" value="Wzt_C"/>
    <property type="match status" value="1"/>
</dbReference>
<dbReference type="GO" id="GO:0008146">
    <property type="term" value="F:sulfotransferase activity"/>
    <property type="evidence" value="ECO:0007669"/>
    <property type="project" value="InterPro"/>
</dbReference>
<dbReference type="InterPro" id="IPR027417">
    <property type="entry name" value="P-loop_NTPase"/>
</dbReference>
<dbReference type="GO" id="GO:0016020">
    <property type="term" value="C:membrane"/>
    <property type="evidence" value="ECO:0007669"/>
    <property type="project" value="InterPro"/>
</dbReference>
<organism evidence="2 3">
    <name type="scientific">Paraburkholderia bryophila</name>
    <dbReference type="NCBI Taxonomy" id="420952"/>
    <lineage>
        <taxon>Bacteria</taxon>
        <taxon>Pseudomonadati</taxon>
        <taxon>Pseudomonadota</taxon>
        <taxon>Betaproteobacteria</taxon>
        <taxon>Burkholderiales</taxon>
        <taxon>Burkholderiaceae</taxon>
        <taxon>Paraburkholderia</taxon>
    </lineage>
</organism>
<comment type="caution">
    <text evidence="2">The sequence shown here is derived from an EMBL/GenBank/DDBJ whole genome shotgun (WGS) entry which is preliminary data.</text>
</comment>
<dbReference type="AlphaFoldDB" id="A0A7Y9WA61"/>
<feature type="domain" description="Wzt C-terminal" evidence="1">
    <location>
        <begin position="278"/>
        <end position="393"/>
    </location>
</feature>
<evidence type="ECO:0000313" key="3">
    <source>
        <dbReference type="Proteomes" id="UP000572540"/>
    </source>
</evidence>
<gene>
    <name evidence="2" type="ORF">GGD41_004308</name>
</gene>
<dbReference type="Proteomes" id="UP000572540">
    <property type="component" value="Unassembled WGS sequence"/>
</dbReference>
<dbReference type="InterPro" id="IPR029439">
    <property type="entry name" value="Wzt_C"/>
</dbReference>
<reference evidence="2 3" key="1">
    <citation type="submission" date="2020-07" db="EMBL/GenBank/DDBJ databases">
        <title>Exploring microbial biodiversity for novel pathways involved in the catabolism of aromatic compounds derived from lignin.</title>
        <authorList>
            <person name="Elkins J."/>
        </authorList>
    </citation>
    <scope>NUCLEOTIDE SEQUENCE [LARGE SCALE GENOMIC DNA]</scope>
    <source>
        <strain evidence="2 3">H2C3B</strain>
    </source>
</reference>
<dbReference type="RefSeq" id="WP_179713733.1">
    <property type="nucleotide sequence ID" value="NZ_JACCAU010000001.1"/>
</dbReference>
<dbReference type="InterPro" id="IPR005331">
    <property type="entry name" value="Sulfotransferase"/>
</dbReference>
<dbReference type="Gene3D" id="3.40.50.300">
    <property type="entry name" value="P-loop containing nucleotide triphosphate hydrolases"/>
    <property type="match status" value="1"/>
</dbReference>
<proteinExistence type="predicted"/>
<dbReference type="CDD" id="cd10147">
    <property type="entry name" value="Wzt_C-like"/>
    <property type="match status" value="1"/>
</dbReference>
<dbReference type="EMBL" id="JACCAU010000001">
    <property type="protein sequence ID" value="NYH17080.1"/>
    <property type="molecule type" value="Genomic_DNA"/>
</dbReference>
<evidence type="ECO:0000313" key="2">
    <source>
        <dbReference type="EMBL" id="NYH17080.1"/>
    </source>
</evidence>
<dbReference type="Gene3D" id="2.70.50.60">
    <property type="entry name" value="abc- transporter (atp binding component) like domain"/>
    <property type="match status" value="1"/>
</dbReference>
<evidence type="ECO:0000259" key="1">
    <source>
        <dbReference type="Pfam" id="PF14524"/>
    </source>
</evidence>
<sequence>MRHTDGVFPGRVIFDHLPKTAGQAINAWLTQVLGPGCVTENLNGDHRDLIRRYGGLYSIISGHIHFLGAERLDPRYQYFTCLREPLDRAVSWMFYVLNDAGAARDTIYLKEGARQFLATDGHETSREFLESITNPYTEHFCRILGNGTESDEVKVVNALAAIRQYDVIGVYEEMPDFLADVAALINIPAPMEIERVNVTSERKATTGITSALRDRILALNRLDFRLYAEVNSSRPSGTKNRSEIVSLPRALGWQRYKRVVDRVFSTPDISVGGARIREGHVIQHGQLMTFDVDFLLSRMIFDLEMGIHLFDSDKNRVFCTDSTSLGQKYGSLSSGPYRVSHHVIADLPAGKYTAGFSFFEYSNEGRKDLAWHEVMCEFDVYHHVRRNFTGYAYLPAEICIRPLSLTAGFKIEGPEVLRFSGGDSRLHTQVGLRNENNEIVCKGQIGYLTFGPYIALTPGTYRVAVRGALGGGGLAGARLDVAIDKGARIVAECVLGEPDRNGCFANLPISLNEQCSDLEVRVWVSSGTDLRLSMIEIERSRLDVAASVSGCDARLSLQADMPTEHGVRTKVCLG</sequence>
<dbReference type="SUPFAM" id="SSF52540">
    <property type="entry name" value="P-loop containing nucleoside triphosphate hydrolases"/>
    <property type="match status" value="1"/>
</dbReference>
<accession>A0A7Y9WA61</accession>